<dbReference type="EMBL" id="LN899823">
    <property type="protein sequence ID" value="CUV25252.1"/>
    <property type="molecule type" value="Genomic_DNA"/>
</dbReference>
<name>A0A0S4XCB2_RALSL</name>
<evidence type="ECO:0000313" key="3">
    <source>
        <dbReference type="EMBL" id="CUV42805.1"/>
    </source>
</evidence>
<dbReference type="EMBL" id="LN899826">
    <property type="protein sequence ID" value="CUV42805.1"/>
    <property type="molecule type" value="Genomic_DNA"/>
</dbReference>
<accession>A0A0S4XCB2</accession>
<evidence type="ECO:0000313" key="2">
    <source>
        <dbReference type="EMBL" id="CUV34790.1"/>
    </source>
</evidence>
<protein>
    <submittedName>
        <fullName evidence="4">Uncharacterized protein</fullName>
    </submittedName>
</protein>
<proteinExistence type="predicted"/>
<evidence type="ECO:0000313" key="4">
    <source>
        <dbReference type="EMBL" id="CUV61586.1"/>
    </source>
</evidence>
<dbReference type="EMBL" id="LN899822">
    <property type="protein sequence ID" value="CUV61586.1"/>
    <property type="molecule type" value="Genomic_DNA"/>
</dbReference>
<organism evidence="4">
    <name type="scientific">Ralstonia solanacearum</name>
    <name type="common">Pseudomonas solanacearum</name>
    <dbReference type="NCBI Taxonomy" id="305"/>
    <lineage>
        <taxon>Bacteria</taxon>
        <taxon>Pseudomonadati</taxon>
        <taxon>Pseudomonadota</taxon>
        <taxon>Betaproteobacteria</taxon>
        <taxon>Burkholderiales</taxon>
        <taxon>Burkholderiaceae</taxon>
        <taxon>Ralstonia</taxon>
        <taxon>Ralstonia solanacearum species complex</taxon>
    </lineage>
</organism>
<evidence type="ECO:0000313" key="1">
    <source>
        <dbReference type="EMBL" id="CUV25252.1"/>
    </source>
</evidence>
<dbReference type="AlphaFoldDB" id="A0A0S4XCB2"/>
<dbReference type="EMBL" id="LN899825">
    <property type="protein sequence ID" value="CUV34790.1"/>
    <property type="molecule type" value="Genomic_DNA"/>
</dbReference>
<sequence>MANLNAHATRRQKEKLPLAAITGVRENRNQAIAESNQQLGQSILKTLNQHEGASNVSDVFNSAADQFYEEADDMSDLFDKSFEG</sequence>
<reference evidence="4" key="1">
    <citation type="submission" date="2015-10" db="EMBL/GenBank/DDBJ databases">
        <authorList>
            <person name="Gilbert D.G."/>
        </authorList>
    </citation>
    <scope>NUCLEOTIDE SEQUENCE</scope>
    <source>
        <strain evidence="4">Phyl III-seqv23</strain>
    </source>
</reference>
<gene>
    <name evidence="4" type="ORF">RD1301_v1_1600013</name>
    <name evidence="1" type="ORF">RUN1744_v1_850014</name>
    <name evidence="2" type="ORF">TD1301_v1_1060014</name>
    <name evidence="3" type="ORF">TF3108_v1_1570015</name>
</gene>